<gene>
    <name evidence="1" type="ORF">UFOPK2289_01215</name>
    <name evidence="2" type="ORF">UFOPK2822_01271</name>
    <name evidence="3" type="ORF">UFOPK3346_01429</name>
    <name evidence="4" type="ORF">UFOPK3670_01424</name>
    <name evidence="5" type="ORF">UFOPK4308_01333</name>
</gene>
<evidence type="ECO:0000313" key="3">
    <source>
        <dbReference type="EMBL" id="CAB4877532.1"/>
    </source>
</evidence>
<proteinExistence type="predicted"/>
<evidence type="ECO:0000313" key="5">
    <source>
        <dbReference type="EMBL" id="CAB5063521.1"/>
    </source>
</evidence>
<protein>
    <submittedName>
        <fullName evidence="1">Unannotated protein</fullName>
    </submittedName>
</protein>
<evidence type="ECO:0000313" key="4">
    <source>
        <dbReference type="EMBL" id="CAB4933175.1"/>
    </source>
</evidence>
<organism evidence="1">
    <name type="scientific">freshwater metagenome</name>
    <dbReference type="NCBI Taxonomy" id="449393"/>
    <lineage>
        <taxon>unclassified sequences</taxon>
        <taxon>metagenomes</taxon>
        <taxon>ecological metagenomes</taxon>
    </lineage>
</organism>
<dbReference type="AlphaFoldDB" id="A0A6J6MGE6"/>
<dbReference type="EMBL" id="CAFBLE010000021">
    <property type="protein sequence ID" value="CAB4877532.1"/>
    <property type="molecule type" value="Genomic_DNA"/>
</dbReference>
<dbReference type="EMBL" id="CAFBMV010000017">
    <property type="protein sequence ID" value="CAB4933175.1"/>
    <property type="molecule type" value="Genomic_DNA"/>
</dbReference>
<evidence type="ECO:0000313" key="1">
    <source>
        <dbReference type="EMBL" id="CAB4672499.1"/>
    </source>
</evidence>
<reference evidence="1" key="1">
    <citation type="submission" date="2020-05" db="EMBL/GenBank/DDBJ databases">
        <authorList>
            <person name="Chiriac C."/>
            <person name="Salcher M."/>
            <person name="Ghai R."/>
            <person name="Kavagutti S V."/>
        </authorList>
    </citation>
    <scope>NUCLEOTIDE SEQUENCE</scope>
</reference>
<dbReference type="EMBL" id="CAEZWT010000047">
    <property type="protein sequence ID" value="CAB4672499.1"/>
    <property type="molecule type" value="Genomic_DNA"/>
</dbReference>
<sequence>MTQKFFKTVLSTVLILGLLFAFGIRVEHPKSGLRSALGAASTSIAVYHRTTNVSVGSKVLANLPSGKDSPTLAFVRGVDKSTVDLQSGSQIDRIQRTEVRGKLIAILPFFGTLLGFVGL</sequence>
<dbReference type="EMBL" id="CAFBQL010000012">
    <property type="protein sequence ID" value="CAB5063521.1"/>
    <property type="molecule type" value="Genomic_DNA"/>
</dbReference>
<evidence type="ECO:0000313" key="2">
    <source>
        <dbReference type="EMBL" id="CAB4758086.1"/>
    </source>
</evidence>
<dbReference type="EMBL" id="CAEZZC010000021">
    <property type="protein sequence ID" value="CAB4758086.1"/>
    <property type="molecule type" value="Genomic_DNA"/>
</dbReference>
<name>A0A6J6MGE6_9ZZZZ</name>
<accession>A0A6J6MGE6</accession>